<dbReference type="Proteomes" id="UP000242496">
    <property type="component" value="Unassembled WGS sequence"/>
</dbReference>
<evidence type="ECO:0000313" key="2">
    <source>
        <dbReference type="Proteomes" id="UP000242496"/>
    </source>
</evidence>
<sequence>MVDHKPPTTDKPTVEYSLNLKGDLIIGQEFPLTIKVTKQDPIVDFAYITIDAVSSNLTILNPEKTKFGQSIHIPLSSGNDQKTSAETTILFRVSQSTKYDEDITFTLSSNITNYQSVTYKRKAKDIDPTSLKLIVDNTYLQSPYPDSIHVATTTDATTKVHGIITDNTNKSPLSDIPIFITSTQPGQLKIFSYSNDSAGSSTIPINLFNGREGLTIKTLQNGEIDFYVHAQVSLSGKVQLLASIVGIFTQGYAHPIYAIYGGPPSDDTHSTWAPGISGYDPIGSLTSDDGETDFLVTIYPYSNPLPGDTVFFLVATGKGQPQYSGQNRTINNPKTELGIPNFYVPYQIFTYGVESQFSYVIVRTTGDSITSVSLPLTYMGGTPYSPGDSVSRTYQRCIVYTSLGISQGKVIDNDGIVNLDAIINYPGNKNDGLFIQILGTKNPSVDKDQVPIGTQVTLTSYINSSNVNGKKPYSGTIKEYSDGIYGVINIRKKDLYDVEPYDRRLGTIQLTYEFTSNGKKSYSKIWSAEIGTVPANNPNNGN</sequence>
<dbReference type="OrthoDB" id="6437620at2"/>
<gene>
    <name evidence="1" type="ORF">SAMN05421784_11422</name>
</gene>
<dbReference type="RefSeq" id="WP_092550441.1">
    <property type="nucleotide sequence ID" value="NZ_CAWRBG010000030.1"/>
</dbReference>
<proteinExistence type="predicted"/>
<accession>A0A1I7HGA4</accession>
<name>A0A1I7HGA4_9GAMM</name>
<dbReference type="EMBL" id="FPBJ01000014">
    <property type="protein sequence ID" value="SFU59745.1"/>
    <property type="molecule type" value="Genomic_DNA"/>
</dbReference>
<protein>
    <submittedName>
        <fullName evidence="1">Uncharacterized protein</fullName>
    </submittedName>
</protein>
<reference evidence="2" key="1">
    <citation type="submission" date="2016-10" db="EMBL/GenBank/DDBJ databases">
        <authorList>
            <person name="Varghese N."/>
            <person name="Submissions S."/>
        </authorList>
    </citation>
    <scope>NUCLEOTIDE SEQUENCE [LARGE SCALE GENOMIC DNA]</scope>
    <source>
        <strain evidence="2">DSM 18168</strain>
    </source>
</reference>
<organism evidence="1 2">
    <name type="scientific">Xenorhabdus koppenhoeferi</name>
    <dbReference type="NCBI Taxonomy" id="351659"/>
    <lineage>
        <taxon>Bacteria</taxon>
        <taxon>Pseudomonadati</taxon>
        <taxon>Pseudomonadota</taxon>
        <taxon>Gammaproteobacteria</taxon>
        <taxon>Enterobacterales</taxon>
        <taxon>Morganellaceae</taxon>
        <taxon>Xenorhabdus</taxon>
    </lineage>
</organism>
<keyword evidence="2" id="KW-1185">Reference proteome</keyword>
<dbReference type="AlphaFoldDB" id="A0A1I7HGA4"/>
<evidence type="ECO:0000313" key="1">
    <source>
        <dbReference type="EMBL" id="SFU59745.1"/>
    </source>
</evidence>